<dbReference type="Gene3D" id="1.10.10.10">
    <property type="entry name" value="Winged helix-like DNA-binding domain superfamily/Winged helix DNA-binding domain"/>
    <property type="match status" value="1"/>
</dbReference>
<dbReference type="Proteomes" id="UP000755104">
    <property type="component" value="Unassembled WGS sequence"/>
</dbReference>
<feature type="domain" description="RNA polymerase sigma factor 70 region 4 type 2" evidence="7">
    <location>
        <begin position="134"/>
        <end position="185"/>
    </location>
</feature>
<dbReference type="InterPro" id="IPR036388">
    <property type="entry name" value="WH-like_DNA-bd_sf"/>
</dbReference>
<dbReference type="InterPro" id="IPR013249">
    <property type="entry name" value="RNA_pol_sigma70_r4_t2"/>
</dbReference>
<dbReference type="InterPro" id="IPR007627">
    <property type="entry name" value="RNA_pol_sigma70_r2"/>
</dbReference>
<evidence type="ECO:0000313" key="8">
    <source>
        <dbReference type="EMBL" id="MBX7481681.1"/>
    </source>
</evidence>
<dbReference type="InterPro" id="IPR039425">
    <property type="entry name" value="RNA_pol_sigma-70-like"/>
</dbReference>
<organism evidence="8 9">
    <name type="scientific">Qipengyuania qiaonensis</name>
    <dbReference type="NCBI Taxonomy" id="2867240"/>
    <lineage>
        <taxon>Bacteria</taxon>
        <taxon>Pseudomonadati</taxon>
        <taxon>Pseudomonadota</taxon>
        <taxon>Alphaproteobacteria</taxon>
        <taxon>Sphingomonadales</taxon>
        <taxon>Erythrobacteraceae</taxon>
        <taxon>Qipengyuania</taxon>
    </lineage>
</organism>
<feature type="region of interest" description="Disordered" evidence="5">
    <location>
        <begin position="1"/>
        <end position="25"/>
    </location>
</feature>
<dbReference type="Pfam" id="PF08281">
    <property type="entry name" value="Sigma70_r4_2"/>
    <property type="match status" value="1"/>
</dbReference>
<gene>
    <name evidence="8" type="ORF">K3174_04005</name>
</gene>
<dbReference type="Gene3D" id="1.10.1740.10">
    <property type="match status" value="1"/>
</dbReference>
<evidence type="ECO:0000259" key="7">
    <source>
        <dbReference type="Pfam" id="PF08281"/>
    </source>
</evidence>
<dbReference type="InterPro" id="IPR013325">
    <property type="entry name" value="RNA_pol_sigma_r2"/>
</dbReference>
<comment type="caution">
    <text evidence="8">The sequence shown here is derived from an EMBL/GenBank/DDBJ whole genome shotgun (WGS) entry which is preliminary data.</text>
</comment>
<keyword evidence="3" id="KW-0731">Sigma factor</keyword>
<sequence length="192" mass="21672">MNVFSATRRPCSHTAPSAQAPVKAARSSDRSRAALDVLFRSERAWLLAFLRRRVGHEDAEDLLQEVFLRAATSRHLGELRNPGGFLCRIAQTVIADRARRTRCRIWTVPIEVDGHTCCDGEQEARLLAEAAEIEFETALNELPEKTRKVFRLNRSVRLTYREIQDELGLSCGGVEYHMMKALAHLRSALASD</sequence>
<keyword evidence="9" id="KW-1185">Reference proteome</keyword>
<evidence type="ECO:0000313" key="9">
    <source>
        <dbReference type="Proteomes" id="UP000755104"/>
    </source>
</evidence>
<proteinExistence type="inferred from homology"/>
<dbReference type="PANTHER" id="PTHR43133:SF63">
    <property type="entry name" value="RNA POLYMERASE SIGMA FACTOR FECI-RELATED"/>
    <property type="match status" value="1"/>
</dbReference>
<comment type="similarity">
    <text evidence="1">Belongs to the sigma-70 factor family. ECF subfamily.</text>
</comment>
<dbReference type="EMBL" id="JAIGNO010000002">
    <property type="protein sequence ID" value="MBX7481681.1"/>
    <property type="molecule type" value="Genomic_DNA"/>
</dbReference>
<evidence type="ECO:0000256" key="2">
    <source>
        <dbReference type="ARBA" id="ARBA00023015"/>
    </source>
</evidence>
<protein>
    <submittedName>
        <fullName evidence="8">Sigma-70 family RNA polymerase sigma factor</fullName>
    </submittedName>
</protein>
<evidence type="ECO:0000256" key="1">
    <source>
        <dbReference type="ARBA" id="ARBA00010641"/>
    </source>
</evidence>
<evidence type="ECO:0000256" key="5">
    <source>
        <dbReference type="SAM" id="MobiDB-lite"/>
    </source>
</evidence>
<accession>A0ABS7J5Y7</accession>
<evidence type="ECO:0000256" key="3">
    <source>
        <dbReference type="ARBA" id="ARBA00023082"/>
    </source>
</evidence>
<dbReference type="SUPFAM" id="SSF88659">
    <property type="entry name" value="Sigma3 and sigma4 domains of RNA polymerase sigma factors"/>
    <property type="match status" value="1"/>
</dbReference>
<dbReference type="NCBIfam" id="TIGR02937">
    <property type="entry name" value="sigma70-ECF"/>
    <property type="match status" value="1"/>
</dbReference>
<feature type="domain" description="RNA polymerase sigma-70 region 2" evidence="6">
    <location>
        <begin position="38"/>
        <end position="102"/>
    </location>
</feature>
<evidence type="ECO:0000259" key="6">
    <source>
        <dbReference type="Pfam" id="PF04542"/>
    </source>
</evidence>
<evidence type="ECO:0000256" key="4">
    <source>
        <dbReference type="ARBA" id="ARBA00023163"/>
    </source>
</evidence>
<dbReference type="SUPFAM" id="SSF88946">
    <property type="entry name" value="Sigma2 domain of RNA polymerase sigma factors"/>
    <property type="match status" value="1"/>
</dbReference>
<reference evidence="8 9" key="1">
    <citation type="submission" date="2021-08" db="EMBL/GenBank/DDBJ databases">
        <title>Comparative Genomics Analysis of the Genus Qipengyuania Reveals Extensive Genetic Diversity and Metabolic Versatility, Including the Description of Fifteen Novel Species.</title>
        <authorList>
            <person name="Liu Y."/>
        </authorList>
    </citation>
    <scope>NUCLEOTIDE SEQUENCE [LARGE SCALE GENOMIC DNA]</scope>
    <source>
        <strain evidence="8 9">6D47A</strain>
    </source>
</reference>
<keyword evidence="2" id="KW-0805">Transcription regulation</keyword>
<dbReference type="PANTHER" id="PTHR43133">
    <property type="entry name" value="RNA POLYMERASE ECF-TYPE SIGMA FACTO"/>
    <property type="match status" value="1"/>
</dbReference>
<dbReference type="InterPro" id="IPR013324">
    <property type="entry name" value="RNA_pol_sigma_r3/r4-like"/>
</dbReference>
<keyword evidence="4" id="KW-0804">Transcription</keyword>
<dbReference type="Pfam" id="PF04542">
    <property type="entry name" value="Sigma70_r2"/>
    <property type="match status" value="1"/>
</dbReference>
<name>A0ABS7J5Y7_9SPHN</name>
<dbReference type="InterPro" id="IPR014284">
    <property type="entry name" value="RNA_pol_sigma-70_dom"/>
</dbReference>